<protein>
    <submittedName>
        <fullName evidence="1">Uncharacterized protein</fullName>
    </submittedName>
</protein>
<evidence type="ECO:0000313" key="2">
    <source>
        <dbReference type="Proteomes" id="UP000054477"/>
    </source>
</evidence>
<reference evidence="2" key="2">
    <citation type="submission" date="2015-01" db="EMBL/GenBank/DDBJ databases">
        <title>Evolutionary Origins and Diversification of the Mycorrhizal Mutualists.</title>
        <authorList>
            <consortium name="DOE Joint Genome Institute"/>
            <consortium name="Mycorrhizal Genomics Consortium"/>
            <person name="Kohler A."/>
            <person name="Kuo A."/>
            <person name="Nagy L.G."/>
            <person name="Floudas D."/>
            <person name="Copeland A."/>
            <person name="Barry K.W."/>
            <person name="Cichocki N."/>
            <person name="Veneault-Fourrey C."/>
            <person name="LaButti K."/>
            <person name="Lindquist E.A."/>
            <person name="Lipzen A."/>
            <person name="Lundell T."/>
            <person name="Morin E."/>
            <person name="Murat C."/>
            <person name="Riley R."/>
            <person name="Ohm R."/>
            <person name="Sun H."/>
            <person name="Tunlid A."/>
            <person name="Henrissat B."/>
            <person name="Grigoriev I.V."/>
            <person name="Hibbett D.S."/>
            <person name="Martin F."/>
        </authorList>
    </citation>
    <scope>NUCLEOTIDE SEQUENCE [LARGE SCALE GENOMIC DNA]</scope>
    <source>
        <strain evidence="2">LaAM-08-1</strain>
    </source>
</reference>
<name>A0A0C9WPB2_9AGAR</name>
<dbReference type="EMBL" id="KN838890">
    <property type="protein sequence ID" value="KIJ92710.1"/>
    <property type="molecule type" value="Genomic_DNA"/>
</dbReference>
<sequence>MGWSGCTALVFQSGEGAEEKKLGVTSESRLDNEDSNTGIMNRMVVSRASRRKPTVVFTLTQTSYA</sequence>
<dbReference type="HOGENOM" id="CLU_2850062_0_0_1"/>
<proteinExistence type="predicted"/>
<dbReference type="AlphaFoldDB" id="A0A0C9WPB2"/>
<dbReference type="Proteomes" id="UP000054477">
    <property type="component" value="Unassembled WGS sequence"/>
</dbReference>
<reference evidence="1 2" key="1">
    <citation type="submission" date="2014-04" db="EMBL/GenBank/DDBJ databases">
        <authorList>
            <consortium name="DOE Joint Genome Institute"/>
            <person name="Kuo A."/>
            <person name="Kohler A."/>
            <person name="Nagy L.G."/>
            <person name="Floudas D."/>
            <person name="Copeland A."/>
            <person name="Barry K.W."/>
            <person name="Cichocki N."/>
            <person name="Veneault-Fourrey C."/>
            <person name="LaButti K."/>
            <person name="Lindquist E.A."/>
            <person name="Lipzen A."/>
            <person name="Lundell T."/>
            <person name="Morin E."/>
            <person name="Murat C."/>
            <person name="Sun H."/>
            <person name="Tunlid A."/>
            <person name="Henrissat B."/>
            <person name="Grigoriev I.V."/>
            <person name="Hibbett D.S."/>
            <person name="Martin F."/>
            <person name="Nordberg H.P."/>
            <person name="Cantor M.N."/>
            <person name="Hua S.X."/>
        </authorList>
    </citation>
    <scope>NUCLEOTIDE SEQUENCE [LARGE SCALE GENOMIC DNA]</scope>
    <source>
        <strain evidence="1 2">LaAM-08-1</strain>
    </source>
</reference>
<organism evidence="1 2">
    <name type="scientific">Laccaria amethystina LaAM-08-1</name>
    <dbReference type="NCBI Taxonomy" id="1095629"/>
    <lineage>
        <taxon>Eukaryota</taxon>
        <taxon>Fungi</taxon>
        <taxon>Dikarya</taxon>
        <taxon>Basidiomycota</taxon>
        <taxon>Agaricomycotina</taxon>
        <taxon>Agaricomycetes</taxon>
        <taxon>Agaricomycetidae</taxon>
        <taxon>Agaricales</taxon>
        <taxon>Agaricineae</taxon>
        <taxon>Hydnangiaceae</taxon>
        <taxon>Laccaria</taxon>
    </lineage>
</organism>
<evidence type="ECO:0000313" key="1">
    <source>
        <dbReference type="EMBL" id="KIJ92710.1"/>
    </source>
</evidence>
<accession>A0A0C9WPB2</accession>
<keyword evidence="2" id="KW-1185">Reference proteome</keyword>
<gene>
    <name evidence="1" type="ORF">K443DRAFT_685083</name>
</gene>